<comment type="catalytic activity">
    <reaction evidence="2">
        <text>L-tyrosine = (E)-4-coumarate + NH4(+)</text>
        <dbReference type="Rhea" id="RHEA:24906"/>
        <dbReference type="ChEBI" id="CHEBI:12876"/>
        <dbReference type="ChEBI" id="CHEBI:28938"/>
        <dbReference type="ChEBI" id="CHEBI:58315"/>
        <dbReference type="EC" id="4.3.1.23"/>
    </reaction>
</comment>
<reference evidence="4 5" key="1">
    <citation type="submission" date="2018-05" db="EMBL/GenBank/DDBJ databases">
        <title>Genomic Encyclopedia of Type Strains, Phase IV (KMG-V): Genome sequencing to study the core and pangenomes of soil and plant-associated prokaryotes.</title>
        <authorList>
            <person name="Whitman W."/>
        </authorList>
    </citation>
    <scope>NUCLEOTIDE SEQUENCE [LARGE SCALE GENOMIC DNA]</scope>
    <source>
        <strain evidence="4 5">SLV-132</strain>
    </source>
</reference>
<dbReference type="PROSITE" id="PS00488">
    <property type="entry name" value="PAL_HISTIDASE"/>
    <property type="match status" value="1"/>
</dbReference>
<proteinExistence type="predicted"/>
<dbReference type="EC" id="4.3.1.23" evidence="3"/>
<dbReference type="Pfam" id="PF00221">
    <property type="entry name" value="Lyase_aromatic"/>
    <property type="match status" value="1"/>
</dbReference>
<dbReference type="InterPro" id="IPR001106">
    <property type="entry name" value="Aromatic_Lyase"/>
</dbReference>
<accession>A0A316F1N5</accession>
<name>A0A316F1N5_9BURK</name>
<dbReference type="AlphaFoldDB" id="A0A316F1N5"/>
<keyword evidence="1 4" id="KW-0456">Lyase</keyword>
<dbReference type="GO" id="GO:0044550">
    <property type="term" value="P:secondary metabolite biosynthetic process"/>
    <property type="evidence" value="ECO:0007669"/>
    <property type="project" value="UniProtKB-ARBA"/>
</dbReference>
<dbReference type="GO" id="GO:0052883">
    <property type="term" value="F:tyrosine ammonia-lyase activity"/>
    <property type="evidence" value="ECO:0007669"/>
    <property type="project" value="UniProtKB-EC"/>
</dbReference>
<evidence type="ECO:0000313" key="4">
    <source>
        <dbReference type="EMBL" id="PWK37439.1"/>
    </source>
</evidence>
<comment type="caution">
    <text evidence="4">The sequence shown here is derived from an EMBL/GenBank/DDBJ whole genome shotgun (WGS) entry which is preliminary data.</text>
</comment>
<dbReference type="PANTHER" id="PTHR10362">
    <property type="entry name" value="HISTIDINE AMMONIA-LYASE"/>
    <property type="match status" value="1"/>
</dbReference>
<gene>
    <name evidence="4" type="ORF">C7419_1011321</name>
</gene>
<evidence type="ECO:0000256" key="1">
    <source>
        <dbReference type="ARBA" id="ARBA00023239"/>
    </source>
</evidence>
<dbReference type="Gene3D" id="1.10.275.10">
    <property type="entry name" value="Fumarase/aspartase (N-terminal domain)"/>
    <property type="match status" value="1"/>
</dbReference>
<protein>
    <recommendedName>
        <fullName evidence="3">tyrosine ammonia-lyase</fullName>
        <ecNumber evidence="3">4.3.1.23</ecNumber>
    </recommendedName>
</protein>
<dbReference type="EMBL" id="QGGT01000001">
    <property type="protein sequence ID" value="PWK37439.1"/>
    <property type="molecule type" value="Genomic_DNA"/>
</dbReference>
<dbReference type="Proteomes" id="UP000245754">
    <property type="component" value="Unassembled WGS sequence"/>
</dbReference>
<dbReference type="InterPro" id="IPR022313">
    <property type="entry name" value="Phe/His_NH3-lyase_AS"/>
</dbReference>
<dbReference type="FunFam" id="1.20.200.10:FF:000012">
    <property type="entry name" value="Tyrosine ammonia-lyase"/>
    <property type="match status" value="1"/>
</dbReference>
<dbReference type="Gene3D" id="1.20.200.10">
    <property type="entry name" value="Fumarase/aspartase (Central domain)"/>
    <property type="match status" value="1"/>
</dbReference>
<evidence type="ECO:0000256" key="3">
    <source>
        <dbReference type="ARBA" id="ARBA00066365"/>
    </source>
</evidence>
<sequence length="543" mass="57608">MSEITVPDLPDSTATRAPLAPVAFDGTPLTIEDVVALARREATAVLSDAPDFRARITRGMAFLDQLLEEDGRIYGVTTGYGDSCETAVPVDRAWELPVHLYTFHGCGLGRLLDAEETRAVLAARLASLCQGYSAVSPGLLEQLAAFLAHDVLPCIPAEGSVGASGDLTPLSYVAAALCGERDVVYAGRRQPAAEALAAIGRAPLRLRPKEALAIMNGTAVMTGLACLAWARAANVAALSATLTAGAVVAIDGNPYHYDETLFRAKPHPGQTRAAARIRTLLGGSRAPRHASRLQDRYSLRCAPHVIGVLEDALDWSRTWIETELNSANDNPLVDPDENRVLHGGHFYGGHIALAMDALKTAVASVADLMDRQLATLVDTRYNNGLPANLSGAVGDEAPLNHGLKAVQIGASAWTAEALKQTMPATAFSRSTECHNQDKVSMGTIASRDCLRVLELTEQVAAGMLVAVRQAIGLRLRYSNATKADATTADATGTRTGTPTEASVPAPLQSFVSRLEAAIPLLERDRALEPELRALLAQIRAGQW</sequence>
<dbReference type="CDD" id="cd00332">
    <property type="entry name" value="PAL-HAL"/>
    <property type="match status" value="1"/>
</dbReference>
<evidence type="ECO:0000313" key="5">
    <source>
        <dbReference type="Proteomes" id="UP000245754"/>
    </source>
</evidence>
<organism evidence="4 5">
    <name type="scientific">Cupriavidus plantarum</name>
    <dbReference type="NCBI Taxonomy" id="942865"/>
    <lineage>
        <taxon>Bacteria</taxon>
        <taxon>Pseudomonadati</taxon>
        <taxon>Pseudomonadota</taxon>
        <taxon>Betaproteobacteria</taxon>
        <taxon>Burkholderiales</taxon>
        <taxon>Burkholderiaceae</taxon>
        <taxon>Cupriavidus</taxon>
    </lineage>
</organism>
<dbReference type="InterPro" id="IPR024083">
    <property type="entry name" value="Fumarase/histidase_N"/>
</dbReference>
<keyword evidence="5" id="KW-1185">Reference proteome</keyword>
<dbReference type="InterPro" id="IPR008948">
    <property type="entry name" value="L-Aspartase-like"/>
</dbReference>
<dbReference type="RefSeq" id="WP_109582671.1">
    <property type="nucleotide sequence ID" value="NZ_QGGT01000001.1"/>
</dbReference>
<dbReference type="SUPFAM" id="SSF48557">
    <property type="entry name" value="L-aspartase-like"/>
    <property type="match status" value="1"/>
</dbReference>
<evidence type="ECO:0000256" key="2">
    <source>
        <dbReference type="ARBA" id="ARBA00052500"/>
    </source>
</evidence>
<dbReference type="FunFam" id="1.10.275.10:FF:000005">
    <property type="entry name" value="Histidine ammonia-lyase"/>
    <property type="match status" value="1"/>
</dbReference>